<organism evidence="2 3">
    <name type="scientific">Amycolatopsis roodepoortensis</name>
    <dbReference type="NCBI Taxonomy" id="700274"/>
    <lineage>
        <taxon>Bacteria</taxon>
        <taxon>Bacillati</taxon>
        <taxon>Actinomycetota</taxon>
        <taxon>Actinomycetes</taxon>
        <taxon>Pseudonocardiales</taxon>
        <taxon>Pseudonocardiaceae</taxon>
        <taxon>Amycolatopsis</taxon>
    </lineage>
</organism>
<evidence type="ECO:0000256" key="1">
    <source>
        <dbReference type="SAM" id="MobiDB-lite"/>
    </source>
</evidence>
<accession>A0ABR9LB02</accession>
<keyword evidence="3" id="KW-1185">Reference proteome</keyword>
<reference evidence="2 3" key="1">
    <citation type="submission" date="2020-10" db="EMBL/GenBank/DDBJ databases">
        <title>Sequencing the genomes of 1000 actinobacteria strains.</title>
        <authorList>
            <person name="Klenk H.-P."/>
        </authorList>
    </citation>
    <scope>NUCLEOTIDE SEQUENCE [LARGE SCALE GENOMIC DNA]</scope>
    <source>
        <strain evidence="2 3">DSM 46661</strain>
    </source>
</reference>
<feature type="region of interest" description="Disordered" evidence="1">
    <location>
        <begin position="669"/>
        <end position="715"/>
    </location>
</feature>
<evidence type="ECO:0008006" key="4">
    <source>
        <dbReference type="Google" id="ProtNLM"/>
    </source>
</evidence>
<dbReference type="EMBL" id="JADBEJ010000005">
    <property type="protein sequence ID" value="MBE1577850.1"/>
    <property type="molecule type" value="Genomic_DNA"/>
</dbReference>
<evidence type="ECO:0000313" key="2">
    <source>
        <dbReference type="EMBL" id="MBE1577850.1"/>
    </source>
</evidence>
<sequence length="820" mass="86136">MAMWRWRRKEPGSPPETPATLAVTRGDWRSLPPIQRVVAEHPLINPVQRFSSSLTSWRSPAYLEPLGHRVGPAEPAGVIGGLARAPMPAPDMPVVQRSARKRGVLSRLWGMSVQREAEPDSPVAESPAPEAESTTERPHEEPSPDGPVFEPTPAFVLPVVAAASREAGRPSMPSTFTDPPVRTVQAVRQEAPMPPARSQNSAVEQSFVDSPAPSELTPDHGSVDSEPEPADTRTFETVPVQPVPDSAQPSVSEPAASEKAPVRPPLPVVQRTEQAAPSPRRLGLGAPIVPDAGATRTPVSPPAVESPAAEPIAAEPEAPVPAAEDSVAETDAPLTGAVETPVLPALPAEETAPVLDDVPRPVARIAEGAERIPPAGPVETPTLGTSATVSRTSAAEAVQRSVVESALEVSSPKRQALRTSAAEGVQRSVVESALETPSPKRQAMRTLAAEAVQRSVVESALEVSSPKRQDMRSSAAEAVHRSVVESALETPSPKRQDMPTVFKPVQRLRDETPLPGPAGAGPPGTPEKDAAITVFSRSSPITTFDSLEAAEPPGSVSASSPTEQTAPLPVARAIEGAAVTSPVPASRPTLAAPADERAQLPTLTVSRKVESRRNTNPLPSVRGLDGPAPSKIEPSPEPRTTSTVLLTPAAPREDGAVAQPMAALPVSRIADRPDPAPRPLLPRNGNPVSAEGTGPLPVARIAEAAPPLQTGRRSTMDTLRTVQRTAQGEAVDHGTGLVLNVPPVVVSRQSEAPVLQREPEVPPPEPVAPPVTTSAAAAAPAAQPETEELVKKLFDPLLRRLKTELRLDRERRGALTDRPH</sequence>
<feature type="compositionally biased region" description="Polar residues" evidence="1">
    <location>
        <begin position="382"/>
        <end position="392"/>
    </location>
</feature>
<feature type="region of interest" description="Disordered" evidence="1">
    <location>
        <begin position="749"/>
        <end position="785"/>
    </location>
</feature>
<feature type="region of interest" description="Disordered" evidence="1">
    <location>
        <begin position="579"/>
        <end position="642"/>
    </location>
</feature>
<feature type="region of interest" description="Disordered" evidence="1">
    <location>
        <begin position="112"/>
        <end position="392"/>
    </location>
</feature>
<feature type="region of interest" description="Disordered" evidence="1">
    <location>
        <begin position="507"/>
        <end position="529"/>
    </location>
</feature>
<dbReference type="Proteomes" id="UP000656548">
    <property type="component" value="Unassembled WGS sequence"/>
</dbReference>
<feature type="region of interest" description="Disordered" evidence="1">
    <location>
        <begin position="545"/>
        <end position="566"/>
    </location>
</feature>
<gene>
    <name evidence="2" type="ORF">H4W30_004910</name>
</gene>
<comment type="caution">
    <text evidence="2">The sequence shown here is derived from an EMBL/GenBank/DDBJ whole genome shotgun (WGS) entry which is preliminary data.</text>
</comment>
<feature type="region of interest" description="Disordered" evidence="1">
    <location>
        <begin position="1"/>
        <end position="20"/>
    </location>
</feature>
<feature type="region of interest" description="Disordered" evidence="1">
    <location>
        <begin position="408"/>
        <end position="442"/>
    </location>
</feature>
<feature type="compositionally biased region" description="Low complexity" evidence="1">
    <location>
        <begin position="302"/>
        <end position="325"/>
    </location>
</feature>
<feature type="compositionally biased region" description="Polar residues" evidence="1">
    <location>
        <begin position="556"/>
        <end position="565"/>
    </location>
</feature>
<proteinExistence type="predicted"/>
<feature type="compositionally biased region" description="Low complexity" evidence="1">
    <location>
        <begin position="770"/>
        <end position="784"/>
    </location>
</feature>
<name>A0ABR9LB02_9PSEU</name>
<evidence type="ECO:0000313" key="3">
    <source>
        <dbReference type="Proteomes" id="UP000656548"/>
    </source>
</evidence>
<feature type="compositionally biased region" description="Polar residues" evidence="1">
    <location>
        <begin position="197"/>
        <end position="208"/>
    </location>
</feature>
<protein>
    <recommendedName>
        <fullName evidence="4">Syndecan 1</fullName>
    </recommendedName>
</protein>